<keyword evidence="1" id="KW-0175">Coiled coil</keyword>
<feature type="compositionally biased region" description="Low complexity" evidence="2">
    <location>
        <begin position="222"/>
        <end position="231"/>
    </location>
</feature>
<proteinExistence type="predicted"/>
<dbReference type="AlphaFoldDB" id="A0A3N6LQ10"/>
<feature type="region of interest" description="Disordered" evidence="2">
    <location>
        <begin position="29"/>
        <end position="62"/>
    </location>
</feature>
<organism evidence="3 4">
    <name type="scientific">Natrarchaeobius halalkaliphilus</name>
    <dbReference type="NCBI Taxonomy" id="1679091"/>
    <lineage>
        <taxon>Archaea</taxon>
        <taxon>Methanobacteriati</taxon>
        <taxon>Methanobacteriota</taxon>
        <taxon>Stenosarchaea group</taxon>
        <taxon>Halobacteria</taxon>
        <taxon>Halobacteriales</taxon>
        <taxon>Natrialbaceae</taxon>
        <taxon>Natrarchaeobius</taxon>
    </lineage>
</organism>
<accession>A0A3N6LQ10</accession>
<dbReference type="Proteomes" id="UP000273828">
    <property type="component" value="Unassembled WGS sequence"/>
</dbReference>
<comment type="caution">
    <text evidence="3">The sequence shown here is derived from an EMBL/GenBank/DDBJ whole genome shotgun (WGS) entry which is preliminary data.</text>
</comment>
<feature type="compositionally biased region" description="Polar residues" evidence="2">
    <location>
        <begin position="248"/>
        <end position="260"/>
    </location>
</feature>
<feature type="compositionally biased region" description="Polar residues" evidence="2">
    <location>
        <begin position="41"/>
        <end position="54"/>
    </location>
</feature>
<feature type="region of interest" description="Disordered" evidence="2">
    <location>
        <begin position="149"/>
        <end position="270"/>
    </location>
</feature>
<evidence type="ECO:0000313" key="4">
    <source>
        <dbReference type="Proteomes" id="UP000273828"/>
    </source>
</evidence>
<feature type="coiled-coil region" evidence="1">
    <location>
        <begin position="79"/>
        <end position="132"/>
    </location>
</feature>
<evidence type="ECO:0000256" key="1">
    <source>
        <dbReference type="SAM" id="Coils"/>
    </source>
</evidence>
<evidence type="ECO:0000256" key="2">
    <source>
        <dbReference type="SAM" id="MobiDB-lite"/>
    </source>
</evidence>
<sequence length="270" mass="27918">MRGFRMVVAVVLITVGLTVAPVAGVVGSAAETESDSDADSNETVSVSSFMQSSAADAESTVESGLFETEYESAANDTRADLVRDRTDDLEERLAALQAEREELRENATNLSSAEYNARITRLSVEVASLEQSVDRTIPRANETGLESDRLDELRANASELAGPEVATIARGVAGFDRQPGGPSTDGDDGVPGQSGIDTPPGQDSTPDDRETGDGNGTTQTADDGPTPNGTDDGTDRNETGADEDDRGTSNGPNTASSDTGAGSADETPGQ</sequence>
<name>A0A3N6LQ10_9EURY</name>
<evidence type="ECO:0000313" key="3">
    <source>
        <dbReference type="EMBL" id="RQG91648.1"/>
    </source>
</evidence>
<gene>
    <name evidence="3" type="ORF">EA462_06785</name>
</gene>
<keyword evidence="4" id="KW-1185">Reference proteome</keyword>
<reference evidence="3 4" key="1">
    <citation type="submission" date="2018-10" db="EMBL/GenBank/DDBJ databases">
        <title>Natrarchaeobius chitinivorans gen. nov., sp. nov., and Natrarchaeobius haloalkaliphilus sp. nov., alkaliphilic, chitin-utilizing haloarchaea from hypersaline alkaline lakes.</title>
        <authorList>
            <person name="Sorokin D.Y."/>
            <person name="Elcheninov A.G."/>
            <person name="Kostrikina N.A."/>
            <person name="Bale N.J."/>
            <person name="Sinninghe Damste J.S."/>
            <person name="Khijniak T.V."/>
            <person name="Kublanov I.V."/>
            <person name="Toshchakov S.V."/>
        </authorList>
    </citation>
    <scope>NUCLEOTIDE SEQUENCE [LARGE SCALE GENOMIC DNA]</scope>
    <source>
        <strain evidence="3 4">AArcht-Sl</strain>
    </source>
</reference>
<dbReference type="EMBL" id="REFY01000002">
    <property type="protein sequence ID" value="RQG91648.1"/>
    <property type="molecule type" value="Genomic_DNA"/>
</dbReference>
<protein>
    <submittedName>
        <fullName evidence="3">Uncharacterized protein</fullName>
    </submittedName>
</protein>